<dbReference type="Proteomes" id="UP000241247">
    <property type="component" value="Unassembled WGS sequence"/>
</dbReference>
<keyword evidence="3 7" id="KW-0808">Transferase</keyword>
<dbReference type="PANTHER" id="PTHR10629">
    <property type="entry name" value="CYTOSINE-SPECIFIC METHYLTRANSFERASE"/>
    <property type="match status" value="1"/>
</dbReference>
<comment type="catalytic activity">
    <reaction evidence="6">
        <text>a 2'-deoxycytidine in DNA + S-adenosyl-L-methionine = a 5-methyl-2'-deoxycytidine in DNA + S-adenosyl-L-homocysteine + H(+)</text>
        <dbReference type="Rhea" id="RHEA:13681"/>
        <dbReference type="Rhea" id="RHEA-COMP:11369"/>
        <dbReference type="Rhea" id="RHEA-COMP:11370"/>
        <dbReference type="ChEBI" id="CHEBI:15378"/>
        <dbReference type="ChEBI" id="CHEBI:57856"/>
        <dbReference type="ChEBI" id="CHEBI:59789"/>
        <dbReference type="ChEBI" id="CHEBI:85452"/>
        <dbReference type="ChEBI" id="CHEBI:85454"/>
        <dbReference type="EC" id="2.1.1.37"/>
    </reaction>
</comment>
<evidence type="ECO:0000256" key="5">
    <source>
        <dbReference type="ARBA" id="ARBA00022747"/>
    </source>
</evidence>
<evidence type="ECO:0000256" key="8">
    <source>
        <dbReference type="RuleBase" id="RU000416"/>
    </source>
</evidence>
<keyword evidence="10" id="KW-1185">Reference proteome</keyword>
<dbReference type="OrthoDB" id="9813719at2"/>
<dbReference type="Pfam" id="PF00145">
    <property type="entry name" value="DNA_methylase"/>
    <property type="match status" value="1"/>
</dbReference>
<dbReference type="Gene3D" id="3.90.120.10">
    <property type="entry name" value="DNA Methylase, subunit A, domain 2"/>
    <property type="match status" value="1"/>
</dbReference>
<dbReference type="InterPro" id="IPR050390">
    <property type="entry name" value="C5-Methyltransferase"/>
</dbReference>
<evidence type="ECO:0000313" key="10">
    <source>
        <dbReference type="Proteomes" id="UP000241247"/>
    </source>
</evidence>
<dbReference type="GO" id="GO:0003677">
    <property type="term" value="F:DNA binding"/>
    <property type="evidence" value="ECO:0007669"/>
    <property type="project" value="TreeGrafter"/>
</dbReference>
<feature type="active site" evidence="7">
    <location>
        <position position="400"/>
    </location>
</feature>
<reference evidence="9 10" key="1">
    <citation type="submission" date="2018-04" db="EMBL/GenBank/DDBJ databases">
        <title>Genomic Encyclopedia of Type Strains, Phase IV (KMG-IV): sequencing the most valuable type-strain genomes for metagenomic binning, comparative biology and taxonomic classification.</title>
        <authorList>
            <person name="Goeker M."/>
        </authorList>
    </citation>
    <scope>NUCLEOTIDE SEQUENCE [LARGE SCALE GENOMIC DNA]</scope>
    <source>
        <strain evidence="9 10">DSM 7138</strain>
    </source>
</reference>
<dbReference type="GO" id="GO:0044027">
    <property type="term" value="P:negative regulation of gene expression via chromosomal CpG island methylation"/>
    <property type="evidence" value="ECO:0007669"/>
    <property type="project" value="TreeGrafter"/>
</dbReference>
<name>A0A2T5AHG1_MYCDI</name>
<protein>
    <recommendedName>
        <fullName evidence="1">DNA (cytosine-5-)-methyltransferase</fullName>
        <ecNumber evidence="1">2.1.1.37</ecNumber>
    </recommendedName>
</protein>
<dbReference type="SUPFAM" id="SSF53335">
    <property type="entry name" value="S-adenosyl-L-methionine-dependent methyltransferases"/>
    <property type="match status" value="1"/>
</dbReference>
<dbReference type="InterPro" id="IPR001525">
    <property type="entry name" value="C5_MeTfrase"/>
</dbReference>
<evidence type="ECO:0000256" key="3">
    <source>
        <dbReference type="ARBA" id="ARBA00022679"/>
    </source>
</evidence>
<dbReference type="PANTHER" id="PTHR10629:SF52">
    <property type="entry name" value="DNA (CYTOSINE-5)-METHYLTRANSFERASE 1"/>
    <property type="match status" value="1"/>
</dbReference>
<dbReference type="Gene3D" id="3.40.50.150">
    <property type="entry name" value="Vaccinia Virus protein VP39"/>
    <property type="match status" value="1"/>
</dbReference>
<organism evidence="9 10">
    <name type="scientific">Mycoplana dimorpha</name>
    <dbReference type="NCBI Taxonomy" id="28320"/>
    <lineage>
        <taxon>Bacteria</taxon>
        <taxon>Pseudomonadati</taxon>
        <taxon>Pseudomonadota</taxon>
        <taxon>Alphaproteobacteria</taxon>
        <taxon>Hyphomicrobiales</taxon>
        <taxon>Rhizobiaceae</taxon>
        <taxon>Mycoplana</taxon>
    </lineage>
</organism>
<evidence type="ECO:0000256" key="7">
    <source>
        <dbReference type="PROSITE-ProRule" id="PRU01016"/>
    </source>
</evidence>
<accession>A0A2T5AHG1</accession>
<keyword evidence="5" id="KW-0680">Restriction system</keyword>
<evidence type="ECO:0000256" key="6">
    <source>
        <dbReference type="ARBA" id="ARBA00047422"/>
    </source>
</evidence>
<dbReference type="GO" id="GO:0009307">
    <property type="term" value="P:DNA restriction-modification system"/>
    <property type="evidence" value="ECO:0007669"/>
    <property type="project" value="UniProtKB-KW"/>
</dbReference>
<evidence type="ECO:0000256" key="1">
    <source>
        <dbReference type="ARBA" id="ARBA00011975"/>
    </source>
</evidence>
<gene>
    <name evidence="9" type="ORF">C7449_1192</name>
</gene>
<keyword evidence="4 7" id="KW-0949">S-adenosyl-L-methionine</keyword>
<dbReference type="GO" id="GO:0032259">
    <property type="term" value="P:methylation"/>
    <property type="evidence" value="ECO:0007669"/>
    <property type="project" value="UniProtKB-KW"/>
</dbReference>
<evidence type="ECO:0000313" key="9">
    <source>
        <dbReference type="EMBL" id="PTM86165.1"/>
    </source>
</evidence>
<dbReference type="RefSeq" id="WP_146165128.1">
    <property type="nucleotide sequence ID" value="NZ_JBHEEX010000031.1"/>
</dbReference>
<dbReference type="EC" id="2.1.1.37" evidence="1"/>
<evidence type="ECO:0000256" key="2">
    <source>
        <dbReference type="ARBA" id="ARBA00022603"/>
    </source>
</evidence>
<proteinExistence type="inferred from homology"/>
<dbReference type="NCBIfam" id="TIGR00675">
    <property type="entry name" value="dcm"/>
    <property type="match status" value="1"/>
</dbReference>
<dbReference type="PRINTS" id="PR00105">
    <property type="entry name" value="C5METTRFRASE"/>
</dbReference>
<dbReference type="PROSITE" id="PS51679">
    <property type="entry name" value="SAM_MT_C5"/>
    <property type="match status" value="1"/>
</dbReference>
<comment type="similarity">
    <text evidence="7 8">Belongs to the class I-like SAM-binding methyltransferase superfamily. C5-methyltransferase family.</text>
</comment>
<dbReference type="EMBL" id="PZZZ01000019">
    <property type="protein sequence ID" value="PTM86165.1"/>
    <property type="molecule type" value="Genomic_DNA"/>
</dbReference>
<dbReference type="AlphaFoldDB" id="A0A2T5AHG1"/>
<comment type="caution">
    <text evidence="9">The sequence shown here is derived from an EMBL/GenBank/DDBJ whole genome shotgun (WGS) entry which is preliminary data.</text>
</comment>
<dbReference type="GO" id="GO:0003886">
    <property type="term" value="F:DNA (cytosine-5-)-methyltransferase activity"/>
    <property type="evidence" value="ECO:0007669"/>
    <property type="project" value="UniProtKB-EC"/>
</dbReference>
<keyword evidence="2 7" id="KW-0489">Methyltransferase</keyword>
<dbReference type="InterPro" id="IPR029063">
    <property type="entry name" value="SAM-dependent_MTases_sf"/>
</dbReference>
<sequence length="715" mass="79809">MHISKDELNDEIIAESSLHDGVAITDDPADMQKPTSFSKMRNRARTIRKQWTRQFVELVDMVGELPQKDRGERLAILVHDWGFTKREASLLLKTAKATIPDRELLLELAVAPEVVASLATARNDVKKEALLQIENGRTLQSSDLARIRSNLDAAKPEFVRSTHQRFLVGQATRRRKCDLATYMNDLLAFVDALVEHHELDQCNEQNLAERQQPLIHSAQQLQQRFTQYFDVNRLPAVEQWFFDAGDSRELRLAKAYLALKRLAIGDFYDAEYANGETDRYIEAGIIRKIAWLCSAELSRLNKSVAARDSRPEPSLTEVLAARAVRKPFMLLEICAGAGGQATGLHAAGFASLGVFEQNVHAVNTLEANFAFGPLHQVDIREFDFSVYRDQIDLLAGGVPCQPHSALGSRRGGEDERDLFMVAIDIIREVRPRAVMLENVTGFDHAGNAEYRAKVFAELKKAGYEAALFPIAAKDFGLAQKRPRLVLIAFRDGHMSRFRMPTVFPEWKLTLGEALRDLMSANGWKGVDAWVERANKFAPTLVGGSDKTSIAGFASKFQEQEWLELGVDPTGLADAAPAADAPINLVPRLTLGMAARLQGFIEHWQFTGSKRQQRQQIANAFPPVLARAVGLAIYSALAQVEIDFEAELQEPLGHYPLGDAWMNFAVTKFAEDLDLPLGRQRNPRDLAFAAKFKENRERREKLAEDASVAKAADEAA</sequence>
<evidence type="ECO:0000256" key="4">
    <source>
        <dbReference type="ARBA" id="ARBA00022691"/>
    </source>
</evidence>